<feature type="domain" description="BRO1" evidence="9">
    <location>
        <begin position="8"/>
        <end position="403"/>
    </location>
</feature>
<feature type="region of interest" description="Disordered" evidence="6">
    <location>
        <begin position="1264"/>
        <end position="1309"/>
    </location>
</feature>
<dbReference type="Pfam" id="PF03097">
    <property type="entry name" value="BRO1"/>
    <property type="match status" value="1"/>
</dbReference>
<feature type="region of interest" description="Disordered" evidence="6">
    <location>
        <begin position="1167"/>
        <end position="1210"/>
    </location>
</feature>
<dbReference type="Pfam" id="PF13949">
    <property type="entry name" value="ALIX_LYPXL_bnd"/>
    <property type="match status" value="1"/>
</dbReference>
<dbReference type="InterPro" id="IPR025304">
    <property type="entry name" value="ALIX_V_dom"/>
</dbReference>
<dbReference type="SMART" id="SM00404">
    <property type="entry name" value="PTPc_motif"/>
    <property type="match status" value="1"/>
</dbReference>
<evidence type="ECO:0000313" key="11">
    <source>
        <dbReference type="RefSeq" id="XP_017769323.1"/>
    </source>
</evidence>
<protein>
    <submittedName>
        <fullName evidence="11">Tyrosine-protein phosphatase non-receptor type 23</fullName>
    </submittedName>
</protein>
<keyword evidence="10" id="KW-1185">Reference proteome</keyword>
<dbReference type="PROSITE" id="PS51180">
    <property type="entry name" value="BRO1"/>
    <property type="match status" value="1"/>
</dbReference>
<dbReference type="InterPro" id="IPR016130">
    <property type="entry name" value="Tyr_Pase_AS"/>
</dbReference>
<evidence type="ECO:0000256" key="6">
    <source>
        <dbReference type="SAM" id="MobiDB-lite"/>
    </source>
</evidence>
<dbReference type="Pfam" id="PF00102">
    <property type="entry name" value="Y_phosphatase"/>
    <property type="match status" value="1"/>
</dbReference>
<feature type="compositionally biased region" description="Polar residues" evidence="6">
    <location>
        <begin position="1006"/>
        <end position="1020"/>
    </location>
</feature>
<feature type="coiled-coil region" evidence="5">
    <location>
        <begin position="459"/>
        <end position="486"/>
    </location>
</feature>
<proteinExistence type="predicted"/>
<evidence type="ECO:0000256" key="2">
    <source>
        <dbReference type="ARBA" id="ARBA00004496"/>
    </source>
</evidence>
<sequence length="1649" mass="187201">MEAVPRLPMISFDLLTSEKVSFGPCLKPYISSFYQEDPESYNNEIYNLETLRVSAVWPSVDIINCQVLKKYYCQLHFLKSRFPMEENQVAAAYFSWKDDYTKMASSVQDINFELMSILINIGSLHSKLGAEDSRNTPEGMKMACTHFQCAAWAFQTVRDNYSRLIHLIMSSSDQIKGMQIICLAQAQECILEKSLLDNRKATIIAKIAVQLAEYYNRALQLFFQHRGFDGIVVDNFPNNKYITQYLQFKILYHRSIALLYQGQQAEEQQKMGERVAFYQAALETLEEARKVAEKISSSYQGPFKETLAFTHDVIEGKRKAATNENEFIYHEEVPKLDTLQEIKGASLVKGIPFNIHDIEVSGPDIFGRLVPMEAHEASSLYSEQKAQFLRLIGENIDKKDQELNEFMASMQLDVLHHMKNASGLSQELVDRAASMVGRPNATKELIEAMGKLSNTYQEVEAMLSDISEYLKEEDQAEKDYQNLMGKRPPSIIATDLSREFSKYQEAHNKASESNQNLHRAMITHVANLKILGQPLNQLRMQIPSLQLPDPNVDETVVEQLDNLLSKVEEMKTQRVNLWVQLRDSAHQDDITNALVTREPDQTLESVFKQELEKHKKSESIIDQNLVAQDNICKAIVEIYAKFTPSRKYLQDILQKRSTTISALIASHDTYDDLLAKANKGIEFYSKLETNVAKLLQRIKSACKVQQEEREQILIKNGHVKKISEHNVVQSNKPKLKDYLDSMKEKKIESEQEYIPPQLGYSQQYANSVSTSTYGSHGYTQVNYSDKNIDNCLVDRMNSLKVANNSNYQYNYTNSQAYNYPVTNPVYTVETCDVPPTSVNPHSNYSKPASSYQTVSSTNYPYVAASEQSQKVNGVLPFTYSTAPSGVGNTMSYSSNYYNYNQQFPTTSTYSQNAQQPTSQFYNYQNDGKNYQYYDASQSTSYAANPNTSNAYQYQQPNQQNSQITNTPNQYNQENPSGVYQYQQANTASQPNNAATSYKQEPAGTAYSYQQPSTTTPQMNNTPASYKHDAANVYSYQQPITTQATNYKPDIQTMYHQPSTSTPQINNTATLYKQDNSSSAYAYQQPITSTPQVGSSANQYSQETPSNVYPYQQANISTPQIDNTNQENSQYSQYSQNPYNYQNAVTPNAYGQANNASPKNYPNQYNYASGNQYPQTTTPYNYSQTYPNAYNQYPQQSNTPDPNQPSYGAYNNYYNQQTYQPAAAAAQSQPQAVAQNATNTSKKESSIDLLAGLDFSISQAPLIPQKEAAKPEPPKAESKPETVPAKKSDEKKADASTSAQVKNKEKNIKRGEPFRNSEIIRHFIQEVDKFEKYVEGLNVKTLSGPSTLELKWKEIQDCQENVDLNKRSISVARCYPLKNRSPDILPYDFSRVILTSSKDDYINASHIKDVNPYSMDFIVTQAPTTLTLAEFWTMIWEQQVETVVCLLSNNELKDDVYWPKEIGKELPVSSKFITMLSCTEKEFWTERKLNIMLPDQKENRIVTLLQFTAWPGSLFLTNPLPFVNYLKEIITVFDQQKCNGNPVLVHCMSGVGRSGIACVLLTVLMELAATACPLPDIPSVACKMSCARKNILRDREHLKFVYTALLSYIQALKRDYTKSDNEKADEVMQMPKTVVDPFSTLDPLWATKKM</sequence>
<dbReference type="SMART" id="SM00194">
    <property type="entry name" value="PTPc"/>
    <property type="match status" value="1"/>
</dbReference>
<feature type="region of interest" description="Disordered" evidence="6">
    <location>
        <begin position="986"/>
        <end position="1020"/>
    </location>
</feature>
<evidence type="ECO:0000256" key="1">
    <source>
        <dbReference type="ARBA" id="ARBA00004177"/>
    </source>
</evidence>
<dbReference type="PROSITE" id="PS00383">
    <property type="entry name" value="TYR_PHOSPHATASE_1"/>
    <property type="match status" value="1"/>
</dbReference>
<evidence type="ECO:0000256" key="4">
    <source>
        <dbReference type="ARBA" id="ARBA00022753"/>
    </source>
</evidence>
<dbReference type="SUPFAM" id="SSF52799">
    <property type="entry name" value="(Phosphotyrosine protein) phosphatases II"/>
    <property type="match status" value="1"/>
</dbReference>
<evidence type="ECO:0000313" key="10">
    <source>
        <dbReference type="Proteomes" id="UP000695000"/>
    </source>
</evidence>
<dbReference type="PANTHER" id="PTHR23030:SF30">
    <property type="entry name" value="TYROSINE-PROTEIN PHOSPHATASE NON-RECEPTOR TYPE 23"/>
    <property type="match status" value="1"/>
</dbReference>
<gene>
    <name evidence="11" type="primary">LOC108557355</name>
</gene>
<dbReference type="InterPro" id="IPR000387">
    <property type="entry name" value="Tyr_Pase_dom"/>
</dbReference>
<dbReference type="CDD" id="cd09234">
    <property type="entry name" value="V_HD-PTP_like"/>
    <property type="match status" value="1"/>
</dbReference>
<dbReference type="InterPro" id="IPR000242">
    <property type="entry name" value="PTP_cat"/>
</dbReference>
<feature type="domain" description="Tyrosine specific protein phosphatases" evidence="8">
    <location>
        <begin position="1522"/>
        <end position="1598"/>
    </location>
</feature>
<dbReference type="SMART" id="SM01041">
    <property type="entry name" value="BRO1"/>
    <property type="match status" value="1"/>
</dbReference>
<dbReference type="RefSeq" id="XP_017769323.1">
    <property type="nucleotide sequence ID" value="XM_017913834.1"/>
</dbReference>
<dbReference type="PROSITE" id="PS50056">
    <property type="entry name" value="TYR_PHOSPHATASE_2"/>
    <property type="match status" value="1"/>
</dbReference>
<accession>A0ABM1M423</accession>
<dbReference type="Gene3D" id="1.20.120.560">
    <property type="entry name" value="alix/aip1 in complex with the ypdl late domain"/>
    <property type="match status" value="1"/>
</dbReference>
<dbReference type="GeneID" id="108557355"/>
<evidence type="ECO:0000256" key="5">
    <source>
        <dbReference type="SAM" id="Coils"/>
    </source>
</evidence>
<evidence type="ECO:0000259" key="7">
    <source>
        <dbReference type="PROSITE" id="PS50055"/>
    </source>
</evidence>
<comment type="subcellular location">
    <subcellularLocation>
        <location evidence="2">Cytoplasm</location>
    </subcellularLocation>
    <subcellularLocation>
        <location evidence="1">Endosome</location>
    </subcellularLocation>
</comment>
<dbReference type="Proteomes" id="UP000695000">
    <property type="component" value="Unplaced"/>
</dbReference>
<dbReference type="Gene3D" id="1.25.40.280">
    <property type="entry name" value="alix/aip1 like domains"/>
    <property type="match status" value="1"/>
</dbReference>
<dbReference type="InterPro" id="IPR038499">
    <property type="entry name" value="BRO1_sf"/>
</dbReference>
<keyword evidence="3" id="KW-0963">Cytoplasm</keyword>
<dbReference type="Gene3D" id="1.20.140.50">
    <property type="entry name" value="alix/aip1 like domains"/>
    <property type="match status" value="1"/>
</dbReference>
<reference evidence="11" key="1">
    <citation type="submission" date="2025-08" db="UniProtKB">
        <authorList>
            <consortium name="RefSeq"/>
        </authorList>
    </citation>
    <scope>IDENTIFICATION</scope>
    <source>
        <tissue evidence="11">Whole Larva</tissue>
    </source>
</reference>
<dbReference type="InterPro" id="IPR004328">
    <property type="entry name" value="BRO1_dom"/>
</dbReference>
<feature type="compositionally biased region" description="Polar residues" evidence="6">
    <location>
        <begin position="986"/>
        <end position="998"/>
    </location>
</feature>
<dbReference type="PROSITE" id="PS50055">
    <property type="entry name" value="TYR_PHOSPHATASE_PTP"/>
    <property type="match status" value="1"/>
</dbReference>
<feature type="compositionally biased region" description="Basic and acidic residues" evidence="6">
    <location>
        <begin position="1266"/>
        <end position="1293"/>
    </location>
</feature>
<dbReference type="Gene3D" id="3.90.190.10">
    <property type="entry name" value="Protein tyrosine phosphatase superfamily"/>
    <property type="match status" value="1"/>
</dbReference>
<organism evidence="10 11">
    <name type="scientific">Nicrophorus vespilloides</name>
    <name type="common">Boreal carrion beetle</name>
    <dbReference type="NCBI Taxonomy" id="110193"/>
    <lineage>
        <taxon>Eukaryota</taxon>
        <taxon>Metazoa</taxon>
        <taxon>Ecdysozoa</taxon>
        <taxon>Arthropoda</taxon>
        <taxon>Hexapoda</taxon>
        <taxon>Insecta</taxon>
        <taxon>Pterygota</taxon>
        <taxon>Neoptera</taxon>
        <taxon>Endopterygota</taxon>
        <taxon>Coleoptera</taxon>
        <taxon>Polyphaga</taxon>
        <taxon>Staphyliniformia</taxon>
        <taxon>Silphidae</taxon>
        <taxon>Nicrophorinae</taxon>
        <taxon>Nicrophorus</taxon>
    </lineage>
</organism>
<dbReference type="PRINTS" id="PR00700">
    <property type="entry name" value="PRTYPHPHTASE"/>
</dbReference>
<evidence type="ECO:0000256" key="3">
    <source>
        <dbReference type="ARBA" id="ARBA00022490"/>
    </source>
</evidence>
<name>A0ABM1M423_NICVS</name>
<keyword evidence="5" id="KW-0175">Coiled coil</keyword>
<keyword evidence="4" id="KW-0967">Endosome</keyword>
<dbReference type="InterPro" id="IPR003595">
    <property type="entry name" value="Tyr_Pase_cat"/>
</dbReference>
<evidence type="ECO:0000259" key="9">
    <source>
        <dbReference type="PROSITE" id="PS51180"/>
    </source>
</evidence>
<dbReference type="PANTHER" id="PTHR23030">
    <property type="entry name" value="PCD6 INTERACTING PROTEIN-RELATED"/>
    <property type="match status" value="1"/>
</dbReference>
<dbReference type="InterPro" id="IPR029021">
    <property type="entry name" value="Prot-tyrosine_phosphatase-like"/>
</dbReference>
<feature type="compositionally biased region" description="Polar residues" evidence="6">
    <location>
        <begin position="1167"/>
        <end position="1205"/>
    </location>
</feature>
<feature type="domain" description="Tyrosine-protein phosphatase" evidence="7">
    <location>
        <begin position="1377"/>
        <end position="1607"/>
    </location>
</feature>
<evidence type="ECO:0000259" key="8">
    <source>
        <dbReference type="PROSITE" id="PS50056"/>
    </source>
</evidence>